<organism evidence="2 3">
    <name type="scientific">Lactuca sativa</name>
    <name type="common">Garden lettuce</name>
    <dbReference type="NCBI Taxonomy" id="4236"/>
    <lineage>
        <taxon>Eukaryota</taxon>
        <taxon>Viridiplantae</taxon>
        <taxon>Streptophyta</taxon>
        <taxon>Embryophyta</taxon>
        <taxon>Tracheophyta</taxon>
        <taxon>Spermatophyta</taxon>
        <taxon>Magnoliopsida</taxon>
        <taxon>eudicotyledons</taxon>
        <taxon>Gunneridae</taxon>
        <taxon>Pentapetalae</taxon>
        <taxon>asterids</taxon>
        <taxon>campanulids</taxon>
        <taxon>Asterales</taxon>
        <taxon>Asteraceae</taxon>
        <taxon>Cichorioideae</taxon>
        <taxon>Cichorieae</taxon>
        <taxon>Lactucinae</taxon>
        <taxon>Lactuca</taxon>
    </lineage>
</organism>
<sequence length="375" mass="41439">MNMAEPVSRSKTSNNNQTDLFPFPGFTINNKTDVEDHTPLTKIPYASAMKHPDSAKESSSSATTKTPPVEPSVSPEIQSSLYRSVHVSGAAPSTCYAAGHVISGVTDRRKCKARGILSAGRSKPPEHDIFEKTSPSLMIPFPTEASISWHLSPIYVDNNDNDDDDDDVGKGNYSKGLSSISPCDTVHDTPQEERILSLDFNGECSPFSAEFLSSGNVMQTPNSDSSFEGVQLKYKFEAELDQVKEKDVLEHERLTPKGNLSPWDPPRLSSEFSDLSPLSNPANISHESWISNSTLSESQMRVSWRDEVTFNKDDLDCCRLLSDEEIDENGLLKSPKFFEHHGKEKESLFPTRINPCEESICTHDGGLTISVDSDF</sequence>
<dbReference type="PANTHER" id="PTHR36022">
    <property type="entry name" value="GPI-ANCHORED ADHESIN-LIKE PROTEIN"/>
    <property type="match status" value="1"/>
</dbReference>
<evidence type="ECO:0000256" key="1">
    <source>
        <dbReference type="SAM" id="MobiDB-lite"/>
    </source>
</evidence>
<dbReference type="EMBL" id="NBSK02000002">
    <property type="protein sequence ID" value="KAJ0221792.1"/>
    <property type="molecule type" value="Genomic_DNA"/>
</dbReference>
<dbReference type="PANTHER" id="PTHR36022:SF1">
    <property type="entry name" value="GPI-ANCHORED ADHESIN-LIKE PROTEIN"/>
    <property type="match status" value="1"/>
</dbReference>
<name>A0A9R1XWC5_LACSA</name>
<evidence type="ECO:0000313" key="3">
    <source>
        <dbReference type="Proteomes" id="UP000235145"/>
    </source>
</evidence>
<comment type="caution">
    <text evidence="2">The sequence shown here is derived from an EMBL/GenBank/DDBJ whole genome shotgun (WGS) entry which is preliminary data.</text>
</comment>
<protein>
    <submittedName>
        <fullName evidence="2">Uncharacterized protein</fullName>
    </submittedName>
</protein>
<feature type="compositionally biased region" description="Low complexity" evidence="1">
    <location>
        <begin position="57"/>
        <end position="66"/>
    </location>
</feature>
<keyword evidence="3" id="KW-1185">Reference proteome</keyword>
<evidence type="ECO:0000313" key="2">
    <source>
        <dbReference type="EMBL" id="KAJ0221792.1"/>
    </source>
</evidence>
<feature type="compositionally biased region" description="Polar residues" evidence="1">
    <location>
        <begin position="9"/>
        <end position="19"/>
    </location>
</feature>
<proteinExistence type="predicted"/>
<feature type="region of interest" description="Disordered" evidence="1">
    <location>
        <begin position="1"/>
        <end position="75"/>
    </location>
</feature>
<reference evidence="2 3" key="1">
    <citation type="journal article" date="2017" name="Nat. Commun.">
        <title>Genome assembly with in vitro proximity ligation data and whole-genome triplication in lettuce.</title>
        <authorList>
            <person name="Reyes-Chin-Wo S."/>
            <person name="Wang Z."/>
            <person name="Yang X."/>
            <person name="Kozik A."/>
            <person name="Arikit S."/>
            <person name="Song C."/>
            <person name="Xia L."/>
            <person name="Froenicke L."/>
            <person name="Lavelle D.O."/>
            <person name="Truco M.J."/>
            <person name="Xia R."/>
            <person name="Zhu S."/>
            <person name="Xu C."/>
            <person name="Xu H."/>
            <person name="Xu X."/>
            <person name="Cox K."/>
            <person name="Korf I."/>
            <person name="Meyers B.C."/>
            <person name="Michelmore R.W."/>
        </authorList>
    </citation>
    <scope>NUCLEOTIDE SEQUENCE [LARGE SCALE GENOMIC DNA]</scope>
    <source>
        <strain evidence="3">cv. Salinas</strain>
        <tissue evidence="2">Seedlings</tissue>
    </source>
</reference>
<dbReference type="Proteomes" id="UP000235145">
    <property type="component" value="Unassembled WGS sequence"/>
</dbReference>
<accession>A0A9R1XWC5</accession>
<gene>
    <name evidence="2" type="ORF">LSAT_V11C200071160</name>
</gene>
<dbReference type="AlphaFoldDB" id="A0A9R1XWC5"/>